<dbReference type="AlphaFoldDB" id="A0A7D5QDP0"/>
<dbReference type="InterPro" id="IPR012347">
    <property type="entry name" value="Ferritin-like"/>
</dbReference>
<keyword evidence="1" id="KW-0614">Plasmid</keyword>
<dbReference type="PANTHER" id="PTHR30565">
    <property type="entry name" value="PROTEIN YCIF"/>
    <property type="match status" value="1"/>
</dbReference>
<dbReference type="KEGG" id="halu:HUG12_20975"/>
<accession>A0A7D5QDP0</accession>
<evidence type="ECO:0000313" key="1">
    <source>
        <dbReference type="EMBL" id="QLG64258.1"/>
    </source>
</evidence>
<dbReference type="InterPro" id="IPR010287">
    <property type="entry name" value="DUF892_YciF-like"/>
</dbReference>
<dbReference type="EMBL" id="CP058580">
    <property type="protein sequence ID" value="QLG64258.1"/>
    <property type="molecule type" value="Genomic_DNA"/>
</dbReference>
<dbReference type="SUPFAM" id="SSF47240">
    <property type="entry name" value="Ferritin-like"/>
    <property type="match status" value="1"/>
</dbReference>
<protein>
    <submittedName>
        <fullName evidence="1">DUF892 family protein</fullName>
    </submittedName>
</protein>
<dbReference type="OrthoDB" id="302765at2157"/>
<geneLocation type="plasmid" evidence="1 2">
    <name>unnamed1</name>
</geneLocation>
<evidence type="ECO:0000313" key="2">
    <source>
        <dbReference type="Proteomes" id="UP000509626"/>
    </source>
</evidence>
<sequence>MERRLVEALDEMAMKATNDRISTGFADHRDETRGHVEHVEEAFRAMGLEPEERECAVVEALDEERRKVEDAVGDRDLLNQFYLGAGMKAERVEITTYEGLLTMADRLDLGGDVTDPLQRNLDDEETTLKELKGLSKASDLKQLWEKLTP</sequence>
<gene>
    <name evidence="1" type="ORF">HUG12_20975</name>
</gene>
<dbReference type="InterPro" id="IPR047114">
    <property type="entry name" value="YciF"/>
</dbReference>
<dbReference type="Proteomes" id="UP000509626">
    <property type="component" value="Plasmid unnamed1"/>
</dbReference>
<dbReference type="Gene3D" id="1.20.1260.10">
    <property type="match status" value="1"/>
</dbReference>
<dbReference type="Pfam" id="PF05974">
    <property type="entry name" value="DUF892"/>
    <property type="match status" value="1"/>
</dbReference>
<keyword evidence="2" id="KW-1185">Reference proteome</keyword>
<dbReference type="PANTHER" id="PTHR30565:SF9">
    <property type="entry name" value="PROTEIN YCIF"/>
    <property type="match status" value="1"/>
</dbReference>
<reference evidence="1 2" key="1">
    <citation type="submission" date="2020-06" db="EMBL/GenBank/DDBJ databases">
        <title>NJ-3-1, isolated from saline soil.</title>
        <authorList>
            <person name="Cui H.L."/>
            <person name="Shi X."/>
        </authorList>
    </citation>
    <scope>NUCLEOTIDE SEQUENCE [LARGE SCALE GENOMIC DNA]</scope>
    <source>
        <strain evidence="1 2">NJ-3-1</strain>
        <plasmid evidence="1 2">unnamed1</plasmid>
    </source>
</reference>
<dbReference type="InterPro" id="IPR009078">
    <property type="entry name" value="Ferritin-like_SF"/>
</dbReference>
<name>A0A7D5QDP0_9EURY</name>
<organism evidence="1 2">
    <name type="scientific">Halorarum salinum</name>
    <dbReference type="NCBI Taxonomy" id="2743089"/>
    <lineage>
        <taxon>Archaea</taxon>
        <taxon>Methanobacteriati</taxon>
        <taxon>Methanobacteriota</taxon>
        <taxon>Stenosarchaea group</taxon>
        <taxon>Halobacteria</taxon>
        <taxon>Halobacteriales</taxon>
        <taxon>Haloferacaceae</taxon>
        <taxon>Halorarum</taxon>
    </lineage>
</organism>
<proteinExistence type="predicted"/>